<dbReference type="InterPro" id="IPR001810">
    <property type="entry name" value="F-box_dom"/>
</dbReference>
<organism evidence="2 3">
    <name type="scientific">Dovyalis caffra</name>
    <dbReference type="NCBI Taxonomy" id="77055"/>
    <lineage>
        <taxon>Eukaryota</taxon>
        <taxon>Viridiplantae</taxon>
        <taxon>Streptophyta</taxon>
        <taxon>Embryophyta</taxon>
        <taxon>Tracheophyta</taxon>
        <taxon>Spermatophyta</taxon>
        <taxon>Magnoliopsida</taxon>
        <taxon>eudicotyledons</taxon>
        <taxon>Gunneridae</taxon>
        <taxon>Pentapetalae</taxon>
        <taxon>rosids</taxon>
        <taxon>fabids</taxon>
        <taxon>Malpighiales</taxon>
        <taxon>Salicaceae</taxon>
        <taxon>Flacourtieae</taxon>
        <taxon>Dovyalis</taxon>
    </lineage>
</organism>
<dbReference type="EMBL" id="CAWUPB010000893">
    <property type="protein sequence ID" value="CAK7328223.1"/>
    <property type="molecule type" value="Genomic_DNA"/>
</dbReference>
<dbReference type="PANTHER" id="PTHR13382:SF20">
    <property type="entry name" value="F-BOX PROTEIN SKIP14-LIKE"/>
    <property type="match status" value="1"/>
</dbReference>
<dbReference type="Proteomes" id="UP001314170">
    <property type="component" value="Unassembled WGS sequence"/>
</dbReference>
<evidence type="ECO:0000313" key="3">
    <source>
        <dbReference type="Proteomes" id="UP001314170"/>
    </source>
</evidence>
<keyword evidence="3" id="KW-1185">Reference proteome</keyword>
<dbReference type="InterPro" id="IPR032675">
    <property type="entry name" value="LRR_dom_sf"/>
</dbReference>
<dbReference type="InterPro" id="IPR036047">
    <property type="entry name" value="F-box-like_dom_sf"/>
</dbReference>
<reference evidence="2 3" key="1">
    <citation type="submission" date="2024-01" db="EMBL/GenBank/DDBJ databases">
        <authorList>
            <person name="Waweru B."/>
        </authorList>
    </citation>
    <scope>NUCLEOTIDE SEQUENCE [LARGE SCALE GENOMIC DNA]</scope>
</reference>
<name>A0AAV1R498_9ROSI</name>
<dbReference type="SUPFAM" id="SSF81383">
    <property type="entry name" value="F-box domain"/>
    <property type="match status" value="1"/>
</dbReference>
<gene>
    <name evidence="2" type="ORF">DCAF_LOCUS5944</name>
</gene>
<dbReference type="InterPro" id="IPR050648">
    <property type="entry name" value="F-box_LRR-repeat"/>
</dbReference>
<protein>
    <recommendedName>
        <fullName evidence="1">F-box domain-containing protein</fullName>
    </recommendedName>
</protein>
<sequence>MEKTHDEGERNGEFEECNTKVGSDDIVDSLPADPFGMDIKFSRLTASFEDFDGDLGYPPAELGTNGDDKSVVDDGVFVGLDLFFNSAWGLQPQKGNLNISAVSTQDHSFSGSGVDCGVNAGGFEDFDGDLGSPPAELGTNGDDKSVVDDDVVVGLDLFFNDAWGLQPQKGNLNISAVSTQDHSFSGSGVDCGVNAGGFEDFDGDLGSPPAELGTNGDDKSVVDDGVFVGLDLFFNGAWGLQPQKGNLNISAVSTQDHSFSGSGVDCGVNAGGFEDFDGDLGSPPAELGTNGDDKSVVDDGVFVGLDLFFNGAWGLQPQKGNLNISAVSTQDHSFSGSGVDCGVNAGGFDSETNISNWDDCEEGTELGGEPHDALFFALGYLRVKDLLMVEKVCRSLCAAVRGDTLLWRSIHIDQPLSDKITNEALFKLTNRAQGTLQSLSLGECIRITDSGLMQVLESNPRLTKLCVPGCVNLTIDGILFNLRALKSSGTLIIKRIRIGGLFGVTEKQFEELESLLGVGHMHPRAKNLQFHRVGQLYPCCDDDDRAIDVERCPKCQKVKLVYDCPAESCQGKDQANQLCRACTLCIPRCSCCGCCIKDCEYVETFCLDFLCFGCLKQLFNCQEKPEVNGAPSSGHTIFQYETRLNLADFSLDSAVAVVQLF</sequence>
<proteinExistence type="predicted"/>
<dbReference type="InterPro" id="IPR017900">
    <property type="entry name" value="4Fe4S_Fe_S_CS"/>
</dbReference>
<dbReference type="Pfam" id="PF12937">
    <property type="entry name" value="F-box-like"/>
    <property type="match status" value="1"/>
</dbReference>
<evidence type="ECO:0000313" key="2">
    <source>
        <dbReference type="EMBL" id="CAK7328223.1"/>
    </source>
</evidence>
<feature type="domain" description="F-box" evidence="1">
    <location>
        <begin position="363"/>
        <end position="410"/>
    </location>
</feature>
<accession>A0AAV1R498</accession>
<evidence type="ECO:0000259" key="1">
    <source>
        <dbReference type="PROSITE" id="PS50181"/>
    </source>
</evidence>
<dbReference type="AlphaFoldDB" id="A0AAV1R498"/>
<dbReference type="GO" id="GO:0005737">
    <property type="term" value="C:cytoplasm"/>
    <property type="evidence" value="ECO:0007669"/>
    <property type="project" value="TreeGrafter"/>
</dbReference>
<dbReference type="PANTHER" id="PTHR13382">
    <property type="entry name" value="MITOCHONDRIAL ATP SYNTHASE COUPLING FACTOR B"/>
    <property type="match status" value="1"/>
</dbReference>
<dbReference type="Gene3D" id="3.80.10.10">
    <property type="entry name" value="Ribonuclease Inhibitor"/>
    <property type="match status" value="1"/>
</dbReference>
<dbReference type="PROSITE" id="PS00198">
    <property type="entry name" value="4FE4S_FER_1"/>
    <property type="match status" value="1"/>
</dbReference>
<comment type="caution">
    <text evidence="2">The sequence shown here is derived from an EMBL/GenBank/DDBJ whole genome shotgun (WGS) entry which is preliminary data.</text>
</comment>
<dbReference type="PROSITE" id="PS50181">
    <property type="entry name" value="FBOX"/>
    <property type="match status" value="1"/>
</dbReference>
<dbReference type="SUPFAM" id="SSF52047">
    <property type="entry name" value="RNI-like"/>
    <property type="match status" value="1"/>
</dbReference>